<feature type="domain" description="Aldehyde oxidase/xanthine dehydrogenase a/b hammerhead" evidence="3">
    <location>
        <begin position="21"/>
        <end position="136"/>
    </location>
</feature>
<dbReference type="SMART" id="SM01008">
    <property type="entry name" value="Ald_Xan_dh_C"/>
    <property type="match status" value="1"/>
</dbReference>
<dbReference type="InterPro" id="IPR008274">
    <property type="entry name" value="AldOxase/xan_DH_MoCoBD1"/>
</dbReference>
<evidence type="ECO:0000313" key="4">
    <source>
        <dbReference type="EMBL" id="NYE84251.1"/>
    </source>
</evidence>
<dbReference type="RefSeq" id="WP_179587960.1">
    <property type="nucleotide sequence ID" value="NZ_JACBYR010000001.1"/>
</dbReference>
<dbReference type="PANTHER" id="PTHR11908">
    <property type="entry name" value="XANTHINE DEHYDROGENASE"/>
    <property type="match status" value="1"/>
</dbReference>
<dbReference type="Proteomes" id="UP000542125">
    <property type="component" value="Unassembled WGS sequence"/>
</dbReference>
<keyword evidence="1" id="KW-0500">Molybdenum</keyword>
<dbReference type="EC" id="1.2.7.4" evidence="4"/>
<dbReference type="InterPro" id="IPR000674">
    <property type="entry name" value="Ald_Oxase/Xan_DH_a/b"/>
</dbReference>
<evidence type="ECO:0000259" key="3">
    <source>
        <dbReference type="SMART" id="SM01008"/>
    </source>
</evidence>
<dbReference type="SUPFAM" id="SSF56003">
    <property type="entry name" value="Molybdenum cofactor-binding domain"/>
    <property type="match status" value="1"/>
</dbReference>
<dbReference type="AlphaFoldDB" id="A0A7Y9IW99"/>
<evidence type="ECO:0000256" key="1">
    <source>
        <dbReference type="ARBA" id="ARBA00022505"/>
    </source>
</evidence>
<organism evidence="4 5">
    <name type="scientific">Pigmentiphaga litoralis</name>
    <dbReference type="NCBI Taxonomy" id="516702"/>
    <lineage>
        <taxon>Bacteria</taxon>
        <taxon>Pseudomonadati</taxon>
        <taxon>Pseudomonadota</taxon>
        <taxon>Betaproteobacteria</taxon>
        <taxon>Burkholderiales</taxon>
        <taxon>Alcaligenaceae</taxon>
        <taxon>Pigmentiphaga</taxon>
    </lineage>
</organism>
<keyword evidence="5" id="KW-1185">Reference proteome</keyword>
<comment type="caution">
    <text evidence="4">The sequence shown here is derived from an EMBL/GenBank/DDBJ whole genome shotgun (WGS) entry which is preliminary data.</text>
</comment>
<dbReference type="InterPro" id="IPR016208">
    <property type="entry name" value="Ald_Oxase/xanthine_DH-like"/>
</dbReference>
<dbReference type="Gene3D" id="3.30.365.10">
    <property type="entry name" value="Aldehyde oxidase/xanthine dehydrogenase, molybdopterin binding domain"/>
    <property type="match status" value="4"/>
</dbReference>
<dbReference type="PANTHER" id="PTHR11908:SF132">
    <property type="entry name" value="ALDEHYDE OXIDASE 1-RELATED"/>
    <property type="match status" value="1"/>
</dbReference>
<dbReference type="SUPFAM" id="SSF54665">
    <property type="entry name" value="CO dehydrogenase molybdoprotein N-domain-like"/>
    <property type="match status" value="1"/>
</dbReference>
<dbReference type="InterPro" id="IPR036856">
    <property type="entry name" value="Ald_Oxase/Xan_DH_a/b_sf"/>
</dbReference>
<dbReference type="Pfam" id="PF01315">
    <property type="entry name" value="Ald_Xan_dh_C"/>
    <property type="match status" value="1"/>
</dbReference>
<evidence type="ECO:0000313" key="5">
    <source>
        <dbReference type="Proteomes" id="UP000542125"/>
    </source>
</evidence>
<dbReference type="Gene3D" id="3.90.1170.50">
    <property type="entry name" value="Aldehyde oxidase/xanthine dehydrogenase, a/b hammerhead"/>
    <property type="match status" value="1"/>
</dbReference>
<accession>A0A7Y9IW99</accession>
<reference evidence="4 5" key="1">
    <citation type="submission" date="2020-07" db="EMBL/GenBank/DDBJ databases">
        <title>Genomic Encyclopedia of Type Strains, Phase IV (KMG-V): Genome sequencing to study the core and pangenomes of soil and plant-associated prokaryotes.</title>
        <authorList>
            <person name="Whitman W."/>
        </authorList>
    </citation>
    <scope>NUCLEOTIDE SEQUENCE [LARGE SCALE GENOMIC DNA]</scope>
    <source>
        <strain evidence="4 5">SAS40</strain>
    </source>
</reference>
<dbReference type="Pfam" id="PF02738">
    <property type="entry name" value="MoCoBD_1"/>
    <property type="match status" value="1"/>
</dbReference>
<sequence length="782" mass="83334">MREGEALGRGLSSPRNRRLLAGRGRYVADLPFPTSLHAAFLRSPWGHARIVRIDVDAARHMPGVEAVLTGADIAPICQGYRGATAAFPDLQAPLQHPLAIDTARWHGEPVVMVIADSRAQAEDACARVVVEWDELPALTDPRAALAAPPMHADLPSNLVLHLDQQSGQPDAVFATAAHVVACDFGFNRHTGVPLETRGLVAEFEPNERRLTVHLSHQCPHQMQEEYANLLGLDAHRVRVICPDVGGAFGIKQQLYGDELAVCAAAVLLGCTVRFIADRNESMLSDIQAREHRVAGKLAVDAQGKLLAFQVQDLYAIGPYSQYPRSSLGEPRAIMGLCGAPYRFDAFAASADIVFQNKGMAGHYRGVGHPLACAVTEALIDEAARACGIDPIEVRRRNFLQPSDFPYVSPTGTRFERLAFTQSLAALEQEVDLAALRASIADARASGRIQGLGIAAFVEQTSRGPWFYGQGEQAVSSRDGCTLRLEPSGHFRCISSVTEQGQGTEMGVRQVVAHGLGVAPDRVDVLTGDTAITSHGGGTWGSRGMAIGGQAAYDAAVLLRTEILKLAAILLKTQADMLDLCNDQIVNVNDGMPRLALRALAEAAHFRPYEFSGIQPQLATSTTYGPLKQPFRCGTGIQLSHIEVDPGTGQIRLLRHIVVHEAGRVVNPVLVNEQVRGGVAQGLGAALMEECAYDAQGRSLASSLASYDLPMAVDLPDIELIHADSPAFTDDGLGIVGVGEAGTVGAAAAVMNALNDALASMGAGRVFTLPLTPERVLRAMGAL</sequence>
<name>A0A7Y9IW99_9BURK</name>
<gene>
    <name evidence="4" type="ORF">FHW18_003522</name>
</gene>
<dbReference type="EMBL" id="JACBYR010000001">
    <property type="protein sequence ID" value="NYE84251.1"/>
    <property type="molecule type" value="Genomic_DNA"/>
</dbReference>
<protein>
    <submittedName>
        <fullName evidence="4">Carbon-monoxide dehydrogenase large subunit</fullName>
        <ecNumber evidence="4">1.2.7.4</ecNumber>
    </submittedName>
</protein>
<evidence type="ECO:0000256" key="2">
    <source>
        <dbReference type="ARBA" id="ARBA00023002"/>
    </source>
</evidence>
<dbReference type="InterPro" id="IPR037165">
    <property type="entry name" value="AldOxase/xan_DH_Mopterin-bd_sf"/>
</dbReference>
<dbReference type="GO" id="GO:0043885">
    <property type="term" value="F:anaerobic carbon-monoxide dehydrogenase activity"/>
    <property type="evidence" value="ECO:0007669"/>
    <property type="project" value="UniProtKB-EC"/>
</dbReference>
<dbReference type="InterPro" id="IPR046867">
    <property type="entry name" value="AldOxase/xan_DH_MoCoBD2"/>
</dbReference>
<dbReference type="Pfam" id="PF20256">
    <property type="entry name" value="MoCoBD_2"/>
    <property type="match status" value="1"/>
</dbReference>
<proteinExistence type="predicted"/>
<dbReference type="GO" id="GO:0005506">
    <property type="term" value="F:iron ion binding"/>
    <property type="evidence" value="ECO:0007669"/>
    <property type="project" value="InterPro"/>
</dbReference>
<keyword evidence="2 4" id="KW-0560">Oxidoreductase</keyword>